<keyword evidence="2" id="KW-1185">Reference proteome</keyword>
<dbReference type="EMBL" id="GL380111">
    <property type="protein sequence ID" value="EGT46894.1"/>
    <property type="molecule type" value="Genomic_DNA"/>
</dbReference>
<dbReference type="HOGENOM" id="CLU_2199294_0_0_1"/>
<dbReference type="AlphaFoldDB" id="G0P7B7"/>
<dbReference type="Proteomes" id="UP000008068">
    <property type="component" value="Unassembled WGS sequence"/>
</dbReference>
<proteinExistence type="predicted"/>
<evidence type="ECO:0000313" key="2">
    <source>
        <dbReference type="Proteomes" id="UP000008068"/>
    </source>
</evidence>
<organism evidence="2">
    <name type="scientific">Caenorhabditis brenneri</name>
    <name type="common">Nematode worm</name>
    <dbReference type="NCBI Taxonomy" id="135651"/>
    <lineage>
        <taxon>Eukaryota</taxon>
        <taxon>Metazoa</taxon>
        <taxon>Ecdysozoa</taxon>
        <taxon>Nematoda</taxon>
        <taxon>Chromadorea</taxon>
        <taxon>Rhabditida</taxon>
        <taxon>Rhabditina</taxon>
        <taxon>Rhabditomorpha</taxon>
        <taxon>Rhabditoidea</taxon>
        <taxon>Rhabditidae</taxon>
        <taxon>Peloderinae</taxon>
        <taxon>Caenorhabditis</taxon>
    </lineage>
</organism>
<sequence>MSKKPTKKSKPPSKTSIDFEEFARDEFPFDTRKTEKCCIAMHSKDPSKKITPNFYFVEKHEIKKMKYFLLDEKDIDLFQNTNKDGNLNFLKSLTDFMVGYIESLKNKF</sequence>
<accession>G0P7B7</accession>
<name>G0P7B7_CAEBE</name>
<gene>
    <name evidence="1" type="ORF">CAEBREN_06390</name>
</gene>
<protein>
    <submittedName>
        <fullName evidence="1">Uncharacterized protein</fullName>
    </submittedName>
</protein>
<dbReference type="InParanoid" id="G0P7B7"/>
<reference evidence="2" key="1">
    <citation type="submission" date="2011-07" db="EMBL/GenBank/DDBJ databases">
        <authorList>
            <consortium name="Caenorhabditis brenneri Sequencing and Analysis Consortium"/>
            <person name="Wilson R.K."/>
        </authorList>
    </citation>
    <scope>NUCLEOTIDE SEQUENCE [LARGE SCALE GENOMIC DNA]</scope>
    <source>
        <strain evidence="2">PB2801</strain>
    </source>
</reference>
<evidence type="ECO:0000313" key="1">
    <source>
        <dbReference type="EMBL" id="EGT46894.1"/>
    </source>
</evidence>